<dbReference type="RefSeq" id="XP_024501123.1">
    <property type="nucleotide sequence ID" value="XM_024647001.1"/>
</dbReference>
<proteinExistence type="inferred from homology"/>
<keyword evidence="5" id="KW-0539">Nucleus</keyword>
<evidence type="ECO:0000313" key="8">
    <source>
        <dbReference type="Proteomes" id="UP000035682"/>
    </source>
</evidence>
<reference evidence="9" key="3">
    <citation type="submission" date="2020-12" db="UniProtKB">
        <authorList>
            <consortium name="WormBaseParasite"/>
        </authorList>
    </citation>
    <scope>IDENTIFICATION</scope>
</reference>
<evidence type="ECO:0000256" key="6">
    <source>
        <dbReference type="PROSITE-ProRule" id="PRU00221"/>
    </source>
</evidence>
<dbReference type="PROSITE" id="PS50294">
    <property type="entry name" value="WD_REPEATS_REGION"/>
    <property type="match status" value="1"/>
</dbReference>
<evidence type="ECO:0000313" key="9">
    <source>
        <dbReference type="WBParaSite" id="SRAE_1000019700.1"/>
    </source>
</evidence>
<dbReference type="Pfam" id="PF00400">
    <property type="entry name" value="WD40"/>
    <property type="match status" value="2"/>
</dbReference>
<dbReference type="OMA" id="KICVLNG"/>
<reference evidence="7" key="2">
    <citation type="submission" date="2014-09" db="EMBL/GenBank/DDBJ databases">
        <authorList>
            <person name="Aslett A.Martin."/>
        </authorList>
    </citation>
    <scope>NUCLEOTIDE SEQUENCE</scope>
    <source>
        <strain evidence="7">ED321 Heterogonic</strain>
    </source>
</reference>
<dbReference type="GeneID" id="36374286"/>
<dbReference type="InterPro" id="IPR001680">
    <property type="entry name" value="WD40_rpt"/>
</dbReference>
<dbReference type="PROSITE" id="PS50082">
    <property type="entry name" value="WD_REPEATS_2"/>
    <property type="match status" value="1"/>
</dbReference>
<comment type="subcellular location">
    <subcellularLocation>
        <location evidence="1">Nucleus</location>
    </subcellularLocation>
</comment>
<name>A0A090KWW6_STRRB</name>
<dbReference type="GO" id="GO:0003682">
    <property type="term" value="F:chromatin binding"/>
    <property type="evidence" value="ECO:0007669"/>
    <property type="project" value="TreeGrafter"/>
</dbReference>
<feature type="repeat" description="WD" evidence="6">
    <location>
        <begin position="115"/>
        <end position="156"/>
    </location>
</feature>
<dbReference type="AlphaFoldDB" id="A0A090KWW6"/>
<dbReference type="OrthoDB" id="27537at2759"/>
<dbReference type="InterPro" id="IPR036322">
    <property type="entry name" value="WD40_repeat_dom_sf"/>
</dbReference>
<dbReference type="EMBL" id="LN609528">
    <property type="protein sequence ID" value="CEF61921.1"/>
    <property type="molecule type" value="Genomic_DNA"/>
</dbReference>
<evidence type="ECO:0000313" key="7">
    <source>
        <dbReference type="EMBL" id="CEF61921.1"/>
    </source>
</evidence>
<dbReference type="GO" id="GO:0016070">
    <property type="term" value="P:RNA metabolic process"/>
    <property type="evidence" value="ECO:0007669"/>
    <property type="project" value="UniProtKB-ARBA"/>
</dbReference>
<dbReference type="CTD" id="36374286"/>
<keyword evidence="3 6" id="KW-0853">WD repeat</keyword>
<protein>
    <submittedName>
        <fullName evidence="7">WD40 repeat and WD40/YVTN repeat-like-containing domain and WD40-repeat-containing domain-containing protein</fullName>
    </submittedName>
</protein>
<dbReference type="GO" id="GO:0048188">
    <property type="term" value="C:Set1C/COMPASS complex"/>
    <property type="evidence" value="ECO:0007669"/>
    <property type="project" value="TreeGrafter"/>
</dbReference>
<dbReference type="Gene3D" id="2.130.10.10">
    <property type="entry name" value="YVTN repeat-like/Quinoprotein amine dehydrogenase"/>
    <property type="match status" value="1"/>
</dbReference>
<dbReference type="WBParaSite" id="SRAE_1000019700.1">
    <property type="protein sequence ID" value="SRAE_1000019700.1"/>
    <property type="gene ID" value="WBGene00256791"/>
</dbReference>
<dbReference type="InterPro" id="IPR037867">
    <property type="entry name" value="Swd2/WDR82"/>
</dbReference>
<keyword evidence="4" id="KW-0677">Repeat</keyword>
<dbReference type="InterPro" id="IPR015943">
    <property type="entry name" value="WD40/YVTN_repeat-like_dom_sf"/>
</dbReference>
<dbReference type="SMART" id="SM00320">
    <property type="entry name" value="WD40"/>
    <property type="match status" value="4"/>
</dbReference>
<dbReference type="PANTHER" id="PTHR19861">
    <property type="entry name" value="WD40 REPEAT PROTEIN SWD2"/>
    <property type="match status" value="1"/>
</dbReference>
<comment type="similarity">
    <text evidence="2">Belongs to the WD repeat SWD2 family.</text>
</comment>
<evidence type="ECO:0000256" key="1">
    <source>
        <dbReference type="ARBA" id="ARBA00004123"/>
    </source>
</evidence>
<keyword evidence="8" id="KW-1185">Reference proteome</keyword>
<evidence type="ECO:0000256" key="2">
    <source>
        <dbReference type="ARBA" id="ARBA00005616"/>
    </source>
</evidence>
<evidence type="ECO:0000256" key="3">
    <source>
        <dbReference type="ARBA" id="ARBA00022574"/>
    </source>
</evidence>
<evidence type="ECO:0000256" key="4">
    <source>
        <dbReference type="ARBA" id="ARBA00022737"/>
    </source>
</evidence>
<gene>
    <name evidence="7 9 10" type="ORF">SRAE_1000019700</name>
</gene>
<sequence>MINNINFDSLKRIPFSQCKYENFEMRKHFDIGTKRVNSMNVSPCGNFMASSTNDDRIFLFDILLGSEINNISTQKYGCNNVVFTDNELNTLHTSTKINNDIRLLSLEEKKYIRYFNGHKKNVLSLSISPCDKTFLSSSQDGKIKLWDFRIEECCNTSNYYHINPRVAYDPKGIIYAISEEKNVIKFFDSRYMNDRPFKIISLKSPTWRINNIKFSHDGRKILASADGNFFYLIDTFTGEKMSFRGIKNCRRMNFGVDLSPCGNYIVAGSDFGDLLYYDAKKGNILKTFKSLHTNHVENVIFHKKYLMLITGANDLIFWTPDYNDDNVFRNINLMDFN</sequence>
<reference evidence="8" key="1">
    <citation type="submission" date="2014-09" db="EMBL/GenBank/DDBJ databases">
        <authorList>
            <person name="Martin A.A."/>
        </authorList>
    </citation>
    <scope>NUCLEOTIDE SEQUENCE</scope>
    <source>
        <strain evidence="8">ED321</strain>
    </source>
</reference>
<evidence type="ECO:0000313" key="10">
    <source>
        <dbReference type="WormBase" id="SRAE_1000019700"/>
    </source>
</evidence>
<dbReference type="WormBase" id="SRAE_1000019700">
    <property type="protein sequence ID" value="SRP11167"/>
    <property type="gene ID" value="WBGene00256791"/>
</dbReference>
<dbReference type="Proteomes" id="UP000035682">
    <property type="component" value="Unplaced"/>
</dbReference>
<dbReference type="STRING" id="34506.A0A090KWW6"/>
<dbReference type="SUPFAM" id="SSF50978">
    <property type="entry name" value="WD40 repeat-like"/>
    <property type="match status" value="1"/>
</dbReference>
<evidence type="ECO:0000256" key="5">
    <source>
        <dbReference type="ARBA" id="ARBA00023242"/>
    </source>
</evidence>
<accession>A0A090KWW6</accession>
<dbReference type="PANTHER" id="PTHR19861:SF0">
    <property type="entry name" value="WD REPEAT-CONTAINING PROTEIN 82"/>
    <property type="match status" value="1"/>
</dbReference>
<organism evidence="7">
    <name type="scientific">Strongyloides ratti</name>
    <name type="common">Parasitic roundworm</name>
    <dbReference type="NCBI Taxonomy" id="34506"/>
    <lineage>
        <taxon>Eukaryota</taxon>
        <taxon>Metazoa</taxon>
        <taxon>Ecdysozoa</taxon>
        <taxon>Nematoda</taxon>
        <taxon>Chromadorea</taxon>
        <taxon>Rhabditida</taxon>
        <taxon>Tylenchina</taxon>
        <taxon>Panagrolaimomorpha</taxon>
        <taxon>Strongyloidoidea</taxon>
        <taxon>Strongyloididae</taxon>
        <taxon>Strongyloides</taxon>
    </lineage>
</organism>